<evidence type="ECO:0000313" key="2">
    <source>
        <dbReference type="Proteomes" id="UP000007755"/>
    </source>
</evidence>
<keyword evidence="2" id="KW-1185">Reference proteome</keyword>
<proteinExistence type="predicted"/>
<dbReference type="EMBL" id="GL888500">
    <property type="protein sequence ID" value="EGI59944.1"/>
    <property type="molecule type" value="Genomic_DNA"/>
</dbReference>
<reference evidence="1" key="1">
    <citation type="submission" date="2011-02" db="EMBL/GenBank/DDBJ databases">
        <title>The genome of the leaf-cutting ant Acromyrmex echinatior suggests key adaptations to social evolution and fungus farming.</title>
        <authorList>
            <person name="Nygaard S."/>
            <person name="Zhang G."/>
        </authorList>
    </citation>
    <scope>NUCLEOTIDE SEQUENCE</scope>
</reference>
<accession>F4X0T3</accession>
<gene>
    <name evidence="1" type="ORF">G5I_11881</name>
</gene>
<organism evidence="2">
    <name type="scientific">Acromyrmex echinatior</name>
    <name type="common">Panamanian leafcutter ant</name>
    <name type="synonym">Acromyrmex octospinosus echinatior</name>
    <dbReference type="NCBI Taxonomy" id="103372"/>
    <lineage>
        <taxon>Eukaryota</taxon>
        <taxon>Metazoa</taxon>
        <taxon>Ecdysozoa</taxon>
        <taxon>Arthropoda</taxon>
        <taxon>Hexapoda</taxon>
        <taxon>Insecta</taxon>
        <taxon>Pterygota</taxon>
        <taxon>Neoptera</taxon>
        <taxon>Endopterygota</taxon>
        <taxon>Hymenoptera</taxon>
        <taxon>Apocrita</taxon>
        <taxon>Aculeata</taxon>
        <taxon>Formicoidea</taxon>
        <taxon>Formicidae</taxon>
        <taxon>Myrmicinae</taxon>
        <taxon>Acromyrmex</taxon>
    </lineage>
</organism>
<protein>
    <submittedName>
        <fullName evidence="1">Uncharacterized protein</fullName>
    </submittedName>
</protein>
<sequence>MVIVEASKRKLDIEESDTLDSKFNLKGEKRCININLTEGNKHNHENISDNTTEQRFINRLCNEPTKNIEFN</sequence>
<dbReference type="InParanoid" id="F4X0T3"/>
<dbReference type="AlphaFoldDB" id="F4X0T3"/>
<name>F4X0T3_ACREC</name>
<evidence type="ECO:0000313" key="1">
    <source>
        <dbReference type="EMBL" id="EGI59944.1"/>
    </source>
</evidence>
<dbReference type="Proteomes" id="UP000007755">
    <property type="component" value="Unassembled WGS sequence"/>
</dbReference>